<dbReference type="EMBL" id="GBRH01249200">
    <property type="protein sequence ID" value="JAD48695.1"/>
    <property type="molecule type" value="Transcribed_RNA"/>
</dbReference>
<sequence length="122" mass="14350">MPPLASQRRRERRGRRRRLVVVVEEPVTRCFVQSWWRRRGLSRRPRAGSAGWRRSWARRRRGSSPRQGRRWRTSGSSGRRCSRPKAARVAVAHSDPHRSARQLNASRRSRMSCFTSILASFE</sequence>
<organism evidence="2">
    <name type="scientific">Arundo donax</name>
    <name type="common">Giant reed</name>
    <name type="synonym">Donax arundinaceus</name>
    <dbReference type="NCBI Taxonomy" id="35708"/>
    <lineage>
        <taxon>Eukaryota</taxon>
        <taxon>Viridiplantae</taxon>
        <taxon>Streptophyta</taxon>
        <taxon>Embryophyta</taxon>
        <taxon>Tracheophyta</taxon>
        <taxon>Spermatophyta</taxon>
        <taxon>Magnoliopsida</taxon>
        <taxon>Liliopsida</taxon>
        <taxon>Poales</taxon>
        <taxon>Poaceae</taxon>
        <taxon>PACMAD clade</taxon>
        <taxon>Arundinoideae</taxon>
        <taxon>Arundineae</taxon>
        <taxon>Arundo</taxon>
    </lineage>
</organism>
<accession>A0A0A9AID8</accession>
<feature type="region of interest" description="Disordered" evidence="1">
    <location>
        <begin position="42"/>
        <end position="105"/>
    </location>
</feature>
<name>A0A0A9AID8_ARUDO</name>
<proteinExistence type="predicted"/>
<evidence type="ECO:0000256" key="1">
    <source>
        <dbReference type="SAM" id="MobiDB-lite"/>
    </source>
</evidence>
<protein>
    <submittedName>
        <fullName evidence="2">Uncharacterized protein</fullName>
    </submittedName>
</protein>
<feature type="compositionally biased region" description="Basic residues" evidence="1">
    <location>
        <begin position="55"/>
        <end position="72"/>
    </location>
</feature>
<reference evidence="2" key="1">
    <citation type="submission" date="2014-09" db="EMBL/GenBank/DDBJ databases">
        <authorList>
            <person name="Magalhaes I.L.F."/>
            <person name="Oliveira U."/>
            <person name="Santos F.R."/>
            <person name="Vidigal T.H.D.A."/>
            <person name="Brescovit A.D."/>
            <person name="Santos A.J."/>
        </authorList>
    </citation>
    <scope>NUCLEOTIDE SEQUENCE</scope>
    <source>
        <tissue evidence="2">Shoot tissue taken approximately 20 cm above the soil surface</tissue>
    </source>
</reference>
<evidence type="ECO:0000313" key="2">
    <source>
        <dbReference type="EMBL" id="JAD48695.1"/>
    </source>
</evidence>
<reference evidence="2" key="2">
    <citation type="journal article" date="2015" name="Data Brief">
        <title>Shoot transcriptome of the giant reed, Arundo donax.</title>
        <authorList>
            <person name="Barrero R.A."/>
            <person name="Guerrero F.D."/>
            <person name="Moolhuijzen P."/>
            <person name="Goolsby J.A."/>
            <person name="Tidwell J."/>
            <person name="Bellgard S.E."/>
            <person name="Bellgard M.I."/>
        </authorList>
    </citation>
    <scope>NUCLEOTIDE SEQUENCE</scope>
    <source>
        <tissue evidence="2">Shoot tissue taken approximately 20 cm above the soil surface</tissue>
    </source>
</reference>
<dbReference type="AlphaFoldDB" id="A0A0A9AID8"/>